<protein>
    <recommendedName>
        <fullName evidence="3">DNA polymerase III beta sliding clamp central domain-containing protein</fullName>
    </recommendedName>
</protein>
<evidence type="ECO:0000313" key="1">
    <source>
        <dbReference type="EMBL" id="OBU05283.1"/>
    </source>
</evidence>
<dbReference type="RefSeq" id="WP_067404306.1">
    <property type="nucleotide sequence ID" value="NZ_LZEY01000038.1"/>
</dbReference>
<dbReference type="EMBL" id="LZEY01000038">
    <property type="protein sequence ID" value="OBU05283.1"/>
    <property type="molecule type" value="Genomic_DNA"/>
</dbReference>
<sequence>MKLKIDKATLLAVMECMAVRDVRYYICGICFLPDGKVAGTDGHMLAYGEHDNQIDHEVILSVGKLPTKTFDHAVFDTDAGIVKLLTDEEMTVGVTLCGVIDGKHPDVTKVMKNARNTDEQLPSKIGLNAGYMAKLEKIAKYVNPKLPALQIQVKTACDAVICDIVNPHKTPVSVLIMPMRI</sequence>
<proteinExistence type="predicted"/>
<dbReference type="AlphaFoldDB" id="A0A1B8H873"/>
<dbReference type="OrthoDB" id="6630181at2"/>
<reference evidence="2" key="1">
    <citation type="submission" date="2016-06" db="EMBL/GenBank/DDBJ databases">
        <authorList>
            <person name="Butler K."/>
        </authorList>
    </citation>
    <scope>NUCLEOTIDE SEQUENCE [LARGE SCALE GENOMIC DNA]</scope>
    <source>
        <strain evidence="2">GCSL-Mp20</strain>
    </source>
</reference>
<keyword evidence="2" id="KW-1185">Reference proteome</keyword>
<gene>
    <name evidence="1" type="ORF">AYY18_20150</name>
</gene>
<evidence type="ECO:0000313" key="2">
    <source>
        <dbReference type="Proteomes" id="UP000092377"/>
    </source>
</evidence>
<evidence type="ECO:0008006" key="3">
    <source>
        <dbReference type="Google" id="ProtNLM"/>
    </source>
</evidence>
<comment type="caution">
    <text evidence="1">The sequence shown here is derived from an EMBL/GenBank/DDBJ whole genome shotgun (WGS) entry which is preliminary data.</text>
</comment>
<accession>A0A1B8H873</accession>
<organism evidence="1 2">
    <name type="scientific">Morganella psychrotolerans</name>
    <dbReference type="NCBI Taxonomy" id="368603"/>
    <lineage>
        <taxon>Bacteria</taxon>
        <taxon>Pseudomonadati</taxon>
        <taxon>Pseudomonadota</taxon>
        <taxon>Gammaproteobacteria</taxon>
        <taxon>Enterobacterales</taxon>
        <taxon>Morganellaceae</taxon>
        <taxon>Morganella</taxon>
    </lineage>
</organism>
<dbReference type="Gene3D" id="3.10.150.10">
    <property type="entry name" value="DNA Polymerase III, subunit A, domain 2"/>
    <property type="match status" value="1"/>
</dbReference>
<name>A0A1B8H873_9GAMM</name>
<dbReference type="Proteomes" id="UP000092377">
    <property type="component" value="Unassembled WGS sequence"/>
</dbReference>